<dbReference type="InterPro" id="IPR000160">
    <property type="entry name" value="GGDEF_dom"/>
</dbReference>
<dbReference type="SMART" id="SM00267">
    <property type="entry name" value="GGDEF"/>
    <property type="match status" value="1"/>
</dbReference>
<feature type="transmembrane region" description="Helical" evidence="1">
    <location>
        <begin position="90"/>
        <end position="115"/>
    </location>
</feature>
<dbReference type="Pfam" id="PF00990">
    <property type="entry name" value="GGDEF"/>
    <property type="match status" value="1"/>
</dbReference>
<dbReference type="SUPFAM" id="SSF55073">
    <property type="entry name" value="Nucleotide cyclase"/>
    <property type="match status" value="1"/>
</dbReference>
<dbReference type="InterPro" id="IPR052155">
    <property type="entry name" value="Biofilm_reg_signaling"/>
</dbReference>
<evidence type="ECO:0000259" key="3">
    <source>
        <dbReference type="PROSITE" id="PS50887"/>
    </source>
</evidence>
<proteinExistence type="predicted"/>
<evidence type="ECO:0000259" key="2">
    <source>
        <dbReference type="PROSITE" id="PS50883"/>
    </source>
</evidence>
<feature type="domain" description="EAL" evidence="2">
    <location>
        <begin position="425"/>
        <end position="678"/>
    </location>
</feature>
<dbReference type="InterPro" id="IPR029787">
    <property type="entry name" value="Nucleotide_cyclase"/>
</dbReference>
<name>A0A6J4SPQ0_9ACTN</name>
<dbReference type="PROSITE" id="PS50883">
    <property type="entry name" value="EAL"/>
    <property type="match status" value="1"/>
</dbReference>
<dbReference type="Pfam" id="PF00563">
    <property type="entry name" value="EAL"/>
    <property type="match status" value="1"/>
</dbReference>
<dbReference type="SUPFAM" id="SSF141868">
    <property type="entry name" value="EAL domain-like"/>
    <property type="match status" value="1"/>
</dbReference>
<protein>
    <submittedName>
        <fullName evidence="4">Diguanylate cyclase/phosphodiesterase (GGDEF &amp; EAL domains) with PAS/PAC sensor(S)</fullName>
    </submittedName>
</protein>
<dbReference type="InterPro" id="IPR035919">
    <property type="entry name" value="EAL_sf"/>
</dbReference>
<keyword evidence="1" id="KW-1133">Transmembrane helix</keyword>
<dbReference type="SMART" id="SM00052">
    <property type="entry name" value="EAL"/>
    <property type="match status" value="1"/>
</dbReference>
<evidence type="ECO:0000256" key="1">
    <source>
        <dbReference type="SAM" id="Phobius"/>
    </source>
</evidence>
<evidence type="ECO:0000313" key="4">
    <source>
        <dbReference type="EMBL" id="CAA9500665.1"/>
    </source>
</evidence>
<feature type="domain" description="GGDEF" evidence="3">
    <location>
        <begin position="285"/>
        <end position="416"/>
    </location>
</feature>
<feature type="transmembrane region" description="Helical" evidence="1">
    <location>
        <begin position="26"/>
        <end position="45"/>
    </location>
</feature>
<keyword evidence="1" id="KW-0812">Transmembrane</keyword>
<keyword evidence="1" id="KW-0472">Membrane</keyword>
<gene>
    <name evidence="4" type="ORF">AVDCRST_MAG30-1893</name>
</gene>
<dbReference type="NCBIfam" id="TIGR00254">
    <property type="entry name" value="GGDEF"/>
    <property type="match status" value="1"/>
</dbReference>
<sequence length="688" mass="73495">MVRADERRRPPTGLRRLVGAVIAEPALRFAIPVILAGAVLLAEFAISGRFALLADPPLAFIVLGLLTVVTEQTSLRVSRRSDDSRLSASSMFAFTVLVVFGPGPAVFAFCAGVLFEDVKRRAAPVKLAFNQAQYALSMSGAALVLGLLSDLPAAAGAPPLTFADTPAVALAALTLVTINHLLSGTVCALATGVPVRRQMAGWQGAMVIIDGAQMAFAPIVVVVADYSLGLVPLLGLPFFALVLSTREADRRRHDAMHDSLTGLANRALFGASVEEELARSRHTGAGVTVLLLDLDGFKEINDALGHGQGDVVLRGVADRLREVVREDDLVARLGGDEFGILARDLDRGDEPDALARRVRARLEEPLVVAGLRLAAGASVGIAVARAGEDAEALVRRADVAMYLAKEDGAGIAAYDESRDPHGPERLRLMTELREGIPRGELVVHFQPKLTLSTRLVGGVEALVRWQHPERGLLQPGAFVELAESTDLMGPLTMSVLSKSLEQIAEWRRAGHHLSVAVNVPAQTLLDRELPGTIDRLLSELDLPASCLRLEITEGTLVRDPVRSAEVLEVLADAGVAVSIDDFGTGYSSFALLQRLPVHEIKIDRSFVRHMTERANDAAIVRSTIQLGQTLGLTVVAEGVEDEDALSALAASGCDSAQGYFISRPVPGDELTKWLDMRALDELARLAQD</sequence>
<dbReference type="CDD" id="cd01948">
    <property type="entry name" value="EAL"/>
    <property type="match status" value="1"/>
</dbReference>
<accession>A0A6J4SPQ0</accession>
<dbReference type="PROSITE" id="PS50887">
    <property type="entry name" value="GGDEF"/>
    <property type="match status" value="1"/>
</dbReference>
<feature type="transmembrane region" description="Helical" evidence="1">
    <location>
        <begin position="127"/>
        <end position="148"/>
    </location>
</feature>
<dbReference type="Gene3D" id="3.20.20.450">
    <property type="entry name" value="EAL domain"/>
    <property type="match status" value="1"/>
</dbReference>
<dbReference type="PANTHER" id="PTHR44757:SF2">
    <property type="entry name" value="BIOFILM ARCHITECTURE MAINTENANCE PROTEIN MBAA"/>
    <property type="match status" value="1"/>
</dbReference>
<feature type="transmembrane region" description="Helical" evidence="1">
    <location>
        <begin position="168"/>
        <end position="190"/>
    </location>
</feature>
<dbReference type="InterPro" id="IPR001633">
    <property type="entry name" value="EAL_dom"/>
</dbReference>
<dbReference type="PANTHER" id="PTHR44757">
    <property type="entry name" value="DIGUANYLATE CYCLASE DGCP"/>
    <property type="match status" value="1"/>
</dbReference>
<dbReference type="EMBL" id="CADCVS010000252">
    <property type="protein sequence ID" value="CAA9500665.1"/>
    <property type="molecule type" value="Genomic_DNA"/>
</dbReference>
<dbReference type="InterPro" id="IPR043128">
    <property type="entry name" value="Rev_trsase/Diguanyl_cyclase"/>
</dbReference>
<dbReference type="CDD" id="cd01949">
    <property type="entry name" value="GGDEF"/>
    <property type="match status" value="1"/>
</dbReference>
<reference evidence="4" key="1">
    <citation type="submission" date="2020-02" db="EMBL/GenBank/DDBJ databases">
        <authorList>
            <person name="Meier V. D."/>
        </authorList>
    </citation>
    <scope>NUCLEOTIDE SEQUENCE</scope>
    <source>
        <strain evidence="4">AVDCRST_MAG30</strain>
    </source>
</reference>
<dbReference type="AlphaFoldDB" id="A0A6J4SPQ0"/>
<organism evidence="4">
    <name type="scientific">uncultured Solirubrobacteraceae bacterium</name>
    <dbReference type="NCBI Taxonomy" id="1162706"/>
    <lineage>
        <taxon>Bacteria</taxon>
        <taxon>Bacillati</taxon>
        <taxon>Actinomycetota</taxon>
        <taxon>Thermoleophilia</taxon>
        <taxon>Solirubrobacterales</taxon>
        <taxon>Solirubrobacteraceae</taxon>
        <taxon>environmental samples</taxon>
    </lineage>
</organism>
<dbReference type="Gene3D" id="3.30.70.270">
    <property type="match status" value="1"/>
</dbReference>